<name>A0ABU0B6K9_9HYPH</name>
<keyword evidence="3" id="KW-1185">Reference proteome</keyword>
<evidence type="ECO:0000313" key="3">
    <source>
        <dbReference type="Proteomes" id="UP001224682"/>
    </source>
</evidence>
<sequence>MLTVEDRDVMLRQLASGKFGCVFVGEGGGSVLGLKTDVLVPLRHYGVVDANTSKSMSRLGSDGRGGDARLMPADDP</sequence>
<gene>
    <name evidence="2" type="ORF">J2S75_000471</name>
</gene>
<proteinExistence type="predicted"/>
<dbReference type="EMBL" id="JAUSUI010000001">
    <property type="protein sequence ID" value="MDQ0301460.1"/>
    <property type="molecule type" value="Genomic_DNA"/>
</dbReference>
<organism evidence="2 3">
    <name type="scientific">Ancylobacter polymorphus</name>
    <dbReference type="NCBI Taxonomy" id="223390"/>
    <lineage>
        <taxon>Bacteria</taxon>
        <taxon>Pseudomonadati</taxon>
        <taxon>Pseudomonadota</taxon>
        <taxon>Alphaproteobacteria</taxon>
        <taxon>Hyphomicrobiales</taxon>
        <taxon>Xanthobacteraceae</taxon>
        <taxon>Ancylobacter</taxon>
    </lineage>
</organism>
<reference evidence="2 3" key="1">
    <citation type="submission" date="2023-07" db="EMBL/GenBank/DDBJ databases">
        <title>Genomic Encyclopedia of Type Strains, Phase IV (KMG-IV): sequencing the most valuable type-strain genomes for metagenomic binning, comparative biology and taxonomic classification.</title>
        <authorList>
            <person name="Goeker M."/>
        </authorList>
    </citation>
    <scope>NUCLEOTIDE SEQUENCE [LARGE SCALE GENOMIC DNA]</scope>
    <source>
        <strain evidence="2 3">DSM 2457</strain>
    </source>
</reference>
<evidence type="ECO:0000313" key="2">
    <source>
        <dbReference type="EMBL" id="MDQ0301460.1"/>
    </source>
</evidence>
<evidence type="ECO:0000256" key="1">
    <source>
        <dbReference type="SAM" id="MobiDB-lite"/>
    </source>
</evidence>
<accession>A0ABU0B6K9</accession>
<feature type="region of interest" description="Disordered" evidence="1">
    <location>
        <begin position="55"/>
        <end position="76"/>
    </location>
</feature>
<dbReference type="RefSeq" id="WP_307017834.1">
    <property type="nucleotide sequence ID" value="NZ_JAUSUI010000001.1"/>
</dbReference>
<comment type="caution">
    <text evidence="2">The sequence shown here is derived from an EMBL/GenBank/DDBJ whole genome shotgun (WGS) entry which is preliminary data.</text>
</comment>
<dbReference type="Proteomes" id="UP001224682">
    <property type="component" value="Unassembled WGS sequence"/>
</dbReference>
<protein>
    <submittedName>
        <fullName evidence="2">Uncharacterized protein</fullName>
    </submittedName>
</protein>